<dbReference type="GO" id="GO:0005737">
    <property type="term" value="C:cytoplasm"/>
    <property type="evidence" value="ECO:0007669"/>
    <property type="project" value="TreeGrafter"/>
</dbReference>
<dbReference type="PANTHER" id="PTHR15032">
    <property type="entry name" value="N-ACYL-PHOSPHATIDYLETHANOLAMINE-HYDROLYZING PHOSPHOLIPASE D"/>
    <property type="match status" value="1"/>
</dbReference>
<proteinExistence type="predicted"/>
<evidence type="ECO:0000313" key="3">
    <source>
        <dbReference type="EMBL" id="KAK9804032.1"/>
    </source>
</evidence>
<dbReference type="SUPFAM" id="SSF56281">
    <property type="entry name" value="Metallo-hydrolase/oxidoreductase"/>
    <property type="match status" value="1"/>
</dbReference>
<dbReference type="GO" id="GO:0070290">
    <property type="term" value="F:N-acylphosphatidylethanolamine-specific phospholipase D activity"/>
    <property type="evidence" value="ECO:0007669"/>
    <property type="project" value="InterPro"/>
</dbReference>
<evidence type="ECO:0000259" key="2">
    <source>
        <dbReference type="Pfam" id="PF12706"/>
    </source>
</evidence>
<organism evidence="3 4">
    <name type="scientific">Symbiochloris irregularis</name>
    <dbReference type="NCBI Taxonomy" id="706552"/>
    <lineage>
        <taxon>Eukaryota</taxon>
        <taxon>Viridiplantae</taxon>
        <taxon>Chlorophyta</taxon>
        <taxon>core chlorophytes</taxon>
        <taxon>Trebouxiophyceae</taxon>
        <taxon>Trebouxiales</taxon>
        <taxon>Trebouxiaceae</taxon>
        <taxon>Symbiochloris</taxon>
    </lineage>
</organism>
<comment type="caution">
    <text evidence="3">The sequence shown here is derived from an EMBL/GenBank/DDBJ whole genome shotgun (WGS) entry which is preliminary data.</text>
</comment>
<keyword evidence="4" id="KW-1185">Reference proteome</keyword>
<name>A0AAW1P414_9CHLO</name>
<dbReference type="InterPro" id="IPR036866">
    <property type="entry name" value="RibonucZ/Hydroxyglut_hydro"/>
</dbReference>
<evidence type="ECO:0000256" key="1">
    <source>
        <dbReference type="PIRSR" id="PIRSR038896-50"/>
    </source>
</evidence>
<dbReference type="Gene3D" id="3.60.15.10">
    <property type="entry name" value="Ribonuclease Z/Hydroxyacylglutathione hydrolase-like"/>
    <property type="match status" value="1"/>
</dbReference>
<reference evidence="3 4" key="1">
    <citation type="journal article" date="2024" name="Nat. Commun.">
        <title>Phylogenomics reveals the evolutionary origins of lichenization in chlorophyte algae.</title>
        <authorList>
            <person name="Puginier C."/>
            <person name="Libourel C."/>
            <person name="Otte J."/>
            <person name="Skaloud P."/>
            <person name="Haon M."/>
            <person name="Grisel S."/>
            <person name="Petersen M."/>
            <person name="Berrin J.G."/>
            <person name="Delaux P.M."/>
            <person name="Dal Grande F."/>
            <person name="Keller J."/>
        </authorList>
    </citation>
    <scope>NUCLEOTIDE SEQUENCE [LARGE SCALE GENOMIC DNA]</scope>
    <source>
        <strain evidence="3 4">SAG 2036</strain>
    </source>
</reference>
<evidence type="ECO:0000313" key="4">
    <source>
        <dbReference type="Proteomes" id="UP001465755"/>
    </source>
</evidence>
<dbReference type="AlphaFoldDB" id="A0AAW1P414"/>
<accession>A0AAW1P414</accession>
<feature type="binding site" evidence="1">
    <location>
        <position position="270"/>
    </location>
    <ligand>
        <name>an N-acyl-1,2-diacyl-sn-glycero-3-phosphoethanolamine</name>
        <dbReference type="ChEBI" id="CHEBI:62537"/>
    </ligand>
</feature>
<dbReference type="Proteomes" id="UP001465755">
    <property type="component" value="Unassembled WGS sequence"/>
</dbReference>
<feature type="binding site" evidence="1">
    <location>
        <position position="134"/>
    </location>
    <ligand>
        <name>an N-acyl-1,2-diacyl-sn-glycero-3-phosphoethanolamine</name>
        <dbReference type="ChEBI" id="CHEBI:62537"/>
    </ligand>
</feature>
<dbReference type="PIRSF" id="PIRSF038896">
    <property type="entry name" value="NAPE-PLD"/>
    <property type="match status" value="1"/>
</dbReference>
<feature type="domain" description="Metallo-beta-lactamase" evidence="2">
    <location>
        <begin position="88"/>
        <end position="292"/>
    </location>
</feature>
<dbReference type="PANTHER" id="PTHR15032:SF4">
    <property type="entry name" value="N-ACYL-PHOSPHATIDYLETHANOLAMINE-HYDROLYZING PHOSPHOLIPASE D"/>
    <property type="match status" value="1"/>
</dbReference>
<dbReference type="Pfam" id="PF12706">
    <property type="entry name" value="Lactamase_B_2"/>
    <property type="match status" value="1"/>
</dbReference>
<dbReference type="GO" id="GO:0008270">
    <property type="term" value="F:zinc ion binding"/>
    <property type="evidence" value="ECO:0007669"/>
    <property type="project" value="InterPro"/>
</dbReference>
<protein>
    <recommendedName>
        <fullName evidence="2">Metallo-beta-lactamase domain-containing protein</fullName>
    </recommendedName>
</protein>
<dbReference type="InterPro" id="IPR024884">
    <property type="entry name" value="NAPE-PLD"/>
</dbReference>
<dbReference type="EMBL" id="JALJOQ010000054">
    <property type="protein sequence ID" value="KAK9804032.1"/>
    <property type="molecule type" value="Genomic_DNA"/>
</dbReference>
<gene>
    <name evidence="3" type="ORF">WJX73_005242</name>
</gene>
<dbReference type="InterPro" id="IPR001279">
    <property type="entry name" value="Metallo-B-lactamas"/>
</dbReference>
<sequence>MSCRTLGCLFFKASDRSFWQFLSYVRARTVPRTPWLSDNLQPTAQDFAAEYPVHTPEAAALANPPGDRIQAVWIGHATLLVQMDGLTFLTDPIFSERCSPISFMGPRRVVPPAMQPLDASFPHIDFIVLSHNHYDHLDRPSVLRLRDKFGDKLRWYVPLRLGKWFAAAGITNVVEMDWWDEVQHPGSSVTITMTPAQHWSVRVSTPLYSDKRRTLWGGYAIRGRSGSFWFAGDTGYCPVFKEIGSRLGPFDLSAIPIGAYEPRWFMKPQHCSPEEAVTIHKEVKSKRSIGIHCATFYLADDSMDAPYMELQEAAESQGLSTGEFAVPQHGVLLRTGEKVPDDLLLGTNRQKSGEGKWSVVTRLQKSV</sequence>